<sequence length="608" mass="68524">MAVTDQNIFVMVFLSIFSLFIVTSNSCVCLLVISKKALRTTTNWLMVSLAVSDILIGGVLLPVYLIEPFSIVTGYLVSVILLSGVANLCAVTYDRYVAVIKPLEYPYRAPKIRRRAPLLSWLLSLIYSLLPLFWNTDVNLTVHKVYMICLQVFGIIVPYTLMTLAYVRMFMEVRRGLTRNEHLKSFRVHNHEGRRLSSDAKVAKVFAIFVLAFLLCWLPIIYITTAKIVNRDDVIPGALSVSSLFTVATCSLLNPLVYTFLKPDFKKAICNFFRTRSPTNTVLNGRGISSEGGMRTKMNNLSYLGMAENSIVNVMITILSVIVVAANVTVCLLVVANKSLQTYTNGFLFSLAVSDILLGAVLFPVFLTIPESATSGYIVSVILLSGVTSHCCITFDRLIAIRHPFSYSYLIQKYFTKVLLTAWVVAVVFSLIPLCWKADSRLLIHKVYIFVEIVIFIFVPYMLMFVAYRLIFATLREHFKIVQEMTVSTSRREQAKRLSSEAKVAKVCLILIATFVLCWLPIIYMTSATALGRADIVPVLLPNISIFTLGLSSLINPALYTFKKEDFRTAVRKIFRRNMNAQIHPISGNTHYSEVKQFDNKKSFLHHC</sequence>
<dbReference type="PRINTS" id="PR00237">
    <property type="entry name" value="GPCRRHODOPSN"/>
</dbReference>
<dbReference type="InterPro" id="IPR050569">
    <property type="entry name" value="TAAR"/>
</dbReference>
<comment type="similarity">
    <text evidence="9">Belongs to the G-protein coupled receptor 1 family.</text>
</comment>
<dbReference type="SMART" id="SM01381">
    <property type="entry name" value="7TM_GPCR_Srsx"/>
    <property type="match status" value="1"/>
</dbReference>
<evidence type="ECO:0000256" key="2">
    <source>
        <dbReference type="ARBA" id="ARBA00022475"/>
    </source>
</evidence>
<keyword evidence="2" id="KW-1003">Cell membrane</keyword>
<comment type="subcellular location">
    <subcellularLocation>
        <location evidence="1">Cell membrane</location>
        <topology evidence="1">Multi-pass membrane protein</topology>
    </subcellularLocation>
</comment>
<feature type="transmembrane region" description="Helical" evidence="10">
    <location>
        <begin position="202"/>
        <end position="223"/>
    </location>
</feature>
<accession>A0AAU9XDG8</accession>
<evidence type="ECO:0000256" key="1">
    <source>
        <dbReference type="ARBA" id="ARBA00004651"/>
    </source>
</evidence>
<dbReference type="GO" id="GO:0005886">
    <property type="term" value="C:plasma membrane"/>
    <property type="evidence" value="ECO:0007669"/>
    <property type="project" value="UniProtKB-SubCell"/>
</dbReference>
<dbReference type="InterPro" id="IPR017452">
    <property type="entry name" value="GPCR_Rhodpsn_7TM"/>
</dbReference>
<evidence type="ECO:0000256" key="6">
    <source>
        <dbReference type="ARBA" id="ARBA00023136"/>
    </source>
</evidence>
<evidence type="ECO:0000256" key="3">
    <source>
        <dbReference type="ARBA" id="ARBA00022692"/>
    </source>
</evidence>
<feature type="domain" description="G-protein coupled receptors family 1 profile" evidence="11">
    <location>
        <begin position="24"/>
        <end position="258"/>
    </location>
</feature>
<feature type="transmembrane region" description="Helical" evidence="10">
    <location>
        <begin position="375"/>
        <end position="393"/>
    </location>
</feature>
<reference evidence="12 13" key="1">
    <citation type="submission" date="2022-05" db="EMBL/GenBank/DDBJ databases">
        <authorList>
            <consortium name="Genoscope - CEA"/>
            <person name="William W."/>
        </authorList>
    </citation>
    <scope>NUCLEOTIDE SEQUENCE [LARGE SCALE GENOMIC DNA]</scope>
</reference>
<keyword evidence="6 10" id="KW-0472">Membrane</keyword>
<evidence type="ECO:0000313" key="13">
    <source>
        <dbReference type="Proteomes" id="UP001159428"/>
    </source>
</evidence>
<proteinExistence type="inferred from homology"/>
<feature type="transmembrane region" description="Helical" evidence="10">
    <location>
        <begin position="6"/>
        <end position="33"/>
    </location>
</feature>
<evidence type="ECO:0000256" key="5">
    <source>
        <dbReference type="ARBA" id="ARBA00023040"/>
    </source>
</evidence>
<evidence type="ECO:0000313" key="12">
    <source>
        <dbReference type="EMBL" id="CAH3144748.1"/>
    </source>
</evidence>
<feature type="transmembrane region" description="Helical" evidence="10">
    <location>
        <begin position="414"/>
        <end position="436"/>
    </location>
</feature>
<gene>
    <name evidence="12" type="ORF">PMEA_00021227</name>
</gene>
<dbReference type="PROSITE" id="PS00237">
    <property type="entry name" value="G_PROTEIN_RECEP_F1_1"/>
    <property type="match status" value="1"/>
</dbReference>
<keyword evidence="7 9" id="KW-0675">Receptor</keyword>
<evidence type="ECO:0000256" key="8">
    <source>
        <dbReference type="ARBA" id="ARBA00023224"/>
    </source>
</evidence>
<dbReference type="PANTHER" id="PTHR24249:SF372">
    <property type="entry name" value="G-PROTEIN COUPLED RECEPTORS FAMILY 1 PROFILE DOMAIN-CONTAINING PROTEIN"/>
    <property type="match status" value="1"/>
</dbReference>
<protein>
    <recommendedName>
        <fullName evidence="11">G-protein coupled receptors family 1 profile domain-containing protein</fullName>
    </recommendedName>
</protein>
<evidence type="ECO:0000256" key="9">
    <source>
        <dbReference type="RuleBase" id="RU000688"/>
    </source>
</evidence>
<dbReference type="InterPro" id="IPR000276">
    <property type="entry name" value="GPCR_Rhodpsn"/>
</dbReference>
<feature type="transmembrane region" description="Helical" evidence="10">
    <location>
        <begin position="347"/>
        <end position="369"/>
    </location>
</feature>
<keyword evidence="13" id="KW-1185">Reference proteome</keyword>
<comment type="caution">
    <text evidence="12">The sequence shown here is derived from an EMBL/GenBank/DDBJ whole genome shotgun (WGS) entry which is preliminary data.</text>
</comment>
<dbReference type="CDD" id="cd00637">
    <property type="entry name" value="7tm_classA_rhodopsin-like"/>
    <property type="match status" value="1"/>
</dbReference>
<keyword evidence="5 9" id="KW-0297">G-protein coupled receptor</keyword>
<evidence type="ECO:0000256" key="10">
    <source>
        <dbReference type="SAM" id="Phobius"/>
    </source>
</evidence>
<feature type="transmembrane region" description="Helical" evidence="10">
    <location>
        <begin position="448"/>
        <end position="471"/>
    </location>
</feature>
<feature type="transmembrane region" description="Helical" evidence="10">
    <location>
        <begin position="45"/>
        <end position="66"/>
    </location>
</feature>
<dbReference type="SUPFAM" id="SSF81321">
    <property type="entry name" value="Family A G protein-coupled receptor-like"/>
    <property type="match status" value="2"/>
</dbReference>
<dbReference type="PROSITE" id="PS50262">
    <property type="entry name" value="G_PROTEIN_RECEP_F1_2"/>
    <property type="match status" value="2"/>
</dbReference>
<name>A0AAU9XDG8_9CNID</name>
<dbReference type="EMBL" id="CALNXJ010000039">
    <property type="protein sequence ID" value="CAH3144748.1"/>
    <property type="molecule type" value="Genomic_DNA"/>
</dbReference>
<dbReference type="PANTHER" id="PTHR24249">
    <property type="entry name" value="HISTAMINE RECEPTOR-RELATED G-PROTEIN COUPLED RECEPTOR"/>
    <property type="match status" value="1"/>
</dbReference>
<dbReference type="Pfam" id="PF00001">
    <property type="entry name" value="7tm_1"/>
    <property type="match status" value="2"/>
</dbReference>
<keyword evidence="8 9" id="KW-0807">Transducer</keyword>
<keyword evidence="4 10" id="KW-1133">Transmembrane helix</keyword>
<dbReference type="Proteomes" id="UP001159428">
    <property type="component" value="Unassembled WGS sequence"/>
</dbReference>
<feature type="domain" description="G-protein coupled receptors family 1 profile" evidence="11">
    <location>
        <begin position="326"/>
        <end position="560"/>
    </location>
</feature>
<feature type="transmembrane region" description="Helical" evidence="10">
    <location>
        <begin position="145"/>
        <end position="167"/>
    </location>
</feature>
<dbReference type="AlphaFoldDB" id="A0AAU9XDG8"/>
<keyword evidence="3 9" id="KW-0812">Transmembrane</keyword>
<evidence type="ECO:0000256" key="4">
    <source>
        <dbReference type="ARBA" id="ARBA00022989"/>
    </source>
</evidence>
<dbReference type="GO" id="GO:0004930">
    <property type="term" value="F:G protein-coupled receptor activity"/>
    <property type="evidence" value="ECO:0007669"/>
    <property type="project" value="UniProtKB-KW"/>
</dbReference>
<feature type="transmembrane region" description="Helical" evidence="10">
    <location>
        <begin position="311"/>
        <end position="335"/>
    </location>
</feature>
<evidence type="ECO:0000259" key="11">
    <source>
        <dbReference type="PROSITE" id="PS50262"/>
    </source>
</evidence>
<feature type="transmembrane region" description="Helical" evidence="10">
    <location>
        <begin position="72"/>
        <end position="93"/>
    </location>
</feature>
<feature type="transmembrane region" description="Helical" evidence="10">
    <location>
        <begin position="544"/>
        <end position="562"/>
    </location>
</feature>
<dbReference type="Gene3D" id="1.20.1070.10">
    <property type="entry name" value="Rhodopsin 7-helix transmembrane proteins"/>
    <property type="match status" value="2"/>
</dbReference>
<feature type="transmembrane region" description="Helical" evidence="10">
    <location>
        <begin position="504"/>
        <end position="524"/>
    </location>
</feature>
<organism evidence="12 13">
    <name type="scientific">Pocillopora meandrina</name>
    <dbReference type="NCBI Taxonomy" id="46732"/>
    <lineage>
        <taxon>Eukaryota</taxon>
        <taxon>Metazoa</taxon>
        <taxon>Cnidaria</taxon>
        <taxon>Anthozoa</taxon>
        <taxon>Hexacorallia</taxon>
        <taxon>Scleractinia</taxon>
        <taxon>Astrocoeniina</taxon>
        <taxon>Pocilloporidae</taxon>
        <taxon>Pocillopora</taxon>
    </lineage>
</organism>
<evidence type="ECO:0000256" key="7">
    <source>
        <dbReference type="ARBA" id="ARBA00023170"/>
    </source>
</evidence>
<feature type="transmembrane region" description="Helical" evidence="10">
    <location>
        <begin position="114"/>
        <end position="133"/>
    </location>
</feature>